<keyword evidence="3" id="KW-1185">Reference proteome</keyword>
<keyword evidence="1" id="KW-0812">Transmembrane</keyword>
<feature type="transmembrane region" description="Helical" evidence="1">
    <location>
        <begin position="5"/>
        <end position="29"/>
    </location>
</feature>
<organism evidence="2 3">
    <name type="scientific">Steinernema carpocapsae</name>
    <name type="common">Entomopathogenic nematode</name>
    <dbReference type="NCBI Taxonomy" id="34508"/>
    <lineage>
        <taxon>Eukaryota</taxon>
        <taxon>Metazoa</taxon>
        <taxon>Ecdysozoa</taxon>
        <taxon>Nematoda</taxon>
        <taxon>Chromadorea</taxon>
        <taxon>Rhabditida</taxon>
        <taxon>Tylenchina</taxon>
        <taxon>Panagrolaimomorpha</taxon>
        <taxon>Strongyloidoidea</taxon>
        <taxon>Steinernematidae</taxon>
        <taxon>Steinernema</taxon>
    </lineage>
</organism>
<name>A0A4V6A6Z2_STECR</name>
<keyword evidence="1" id="KW-1133">Transmembrane helix</keyword>
<dbReference type="Proteomes" id="UP000298663">
    <property type="component" value="Unassembled WGS sequence"/>
</dbReference>
<proteinExistence type="predicted"/>
<evidence type="ECO:0000313" key="3">
    <source>
        <dbReference type="Proteomes" id="UP000298663"/>
    </source>
</evidence>
<evidence type="ECO:0000256" key="1">
    <source>
        <dbReference type="SAM" id="Phobius"/>
    </source>
</evidence>
<accession>A0A4V6A6Z2</accession>
<reference evidence="2 3" key="1">
    <citation type="journal article" date="2015" name="Genome Biol.">
        <title>Comparative genomics of Steinernema reveals deeply conserved gene regulatory networks.</title>
        <authorList>
            <person name="Dillman A.R."/>
            <person name="Macchietto M."/>
            <person name="Porter C.F."/>
            <person name="Rogers A."/>
            <person name="Williams B."/>
            <person name="Antoshechkin I."/>
            <person name="Lee M.M."/>
            <person name="Goodwin Z."/>
            <person name="Lu X."/>
            <person name="Lewis E.E."/>
            <person name="Goodrich-Blair H."/>
            <person name="Stock S.P."/>
            <person name="Adams B.J."/>
            <person name="Sternberg P.W."/>
            <person name="Mortazavi A."/>
        </authorList>
    </citation>
    <scope>NUCLEOTIDE SEQUENCE [LARGE SCALE GENOMIC DNA]</scope>
    <source>
        <strain evidence="2 3">ALL</strain>
    </source>
</reference>
<keyword evidence="1" id="KW-0472">Membrane</keyword>
<evidence type="ECO:0000313" key="2">
    <source>
        <dbReference type="EMBL" id="TKR96725.1"/>
    </source>
</evidence>
<feature type="transmembrane region" description="Helical" evidence="1">
    <location>
        <begin position="74"/>
        <end position="99"/>
    </location>
</feature>
<dbReference type="AlphaFoldDB" id="A0A4V6A6Z2"/>
<sequence>MLTNLIILIVTVNLGIDGVFRILFCHVFGLEFPYRQTVPIEYYFPTMFACHPPDEDFTTSTVCQLRQNKLNGPVIVGLFFCLYAMYLYSCYCLFIAAMIGNSLRFRSRWLTQLTKQYVPTKTAALFSLDRFMALRHMKHAVSERFAKDSYMVMVHIMVKEQSEIKMVWGGKRKKMRSNCQCETL</sequence>
<gene>
    <name evidence="2" type="ORF">L596_010704</name>
</gene>
<reference evidence="2 3" key="2">
    <citation type="journal article" date="2019" name="G3 (Bethesda)">
        <title>Hybrid Assembly of the Genome of the Entomopathogenic Nematode Steinernema carpocapsae Identifies the X-Chromosome.</title>
        <authorList>
            <person name="Serra L."/>
            <person name="Macchietto M."/>
            <person name="Macias-Munoz A."/>
            <person name="McGill C.J."/>
            <person name="Rodriguez I.M."/>
            <person name="Rodriguez B."/>
            <person name="Murad R."/>
            <person name="Mortazavi A."/>
        </authorList>
    </citation>
    <scope>NUCLEOTIDE SEQUENCE [LARGE SCALE GENOMIC DNA]</scope>
    <source>
        <strain evidence="2 3">ALL</strain>
    </source>
</reference>
<protein>
    <recommendedName>
        <fullName evidence="4">Innexin</fullName>
    </recommendedName>
</protein>
<evidence type="ECO:0008006" key="4">
    <source>
        <dbReference type="Google" id="ProtNLM"/>
    </source>
</evidence>
<dbReference type="EMBL" id="AZBU02000002">
    <property type="protein sequence ID" value="TKR96725.1"/>
    <property type="molecule type" value="Genomic_DNA"/>
</dbReference>
<comment type="caution">
    <text evidence="2">The sequence shown here is derived from an EMBL/GenBank/DDBJ whole genome shotgun (WGS) entry which is preliminary data.</text>
</comment>